<evidence type="ECO:0000256" key="8">
    <source>
        <dbReference type="ARBA" id="ARBA00048679"/>
    </source>
</evidence>
<reference evidence="12 13" key="1">
    <citation type="submission" date="2015-07" db="EMBL/GenBank/DDBJ databases">
        <title>A draft genome sequence of Mycobacterium wolinskyi.</title>
        <authorList>
            <person name="de Man T.J."/>
            <person name="Perry K.A."/>
            <person name="Coulliette A.D."/>
            <person name="Jensen B."/>
            <person name="Toney N.C."/>
            <person name="Limbago B.M."/>
            <person name="Noble-Wang J."/>
        </authorList>
    </citation>
    <scope>NUCLEOTIDE SEQUENCE [LARGE SCALE GENOMIC DNA]</scope>
    <source>
        <strain evidence="12 13">CDC_01</strain>
    </source>
</reference>
<dbReference type="STRING" id="59750.AWC31_32610"/>
<keyword evidence="10" id="KW-0812">Transmembrane</keyword>
<evidence type="ECO:0000256" key="6">
    <source>
        <dbReference type="ARBA" id="ARBA00022840"/>
    </source>
</evidence>
<keyword evidence="5 12" id="KW-0418">Kinase</keyword>
<evidence type="ECO:0000256" key="3">
    <source>
        <dbReference type="ARBA" id="ARBA00022679"/>
    </source>
</evidence>
<comment type="catalytic activity">
    <reaction evidence="7">
        <text>L-threonyl-[protein] + ATP = O-phospho-L-threonyl-[protein] + ADP + H(+)</text>
        <dbReference type="Rhea" id="RHEA:46608"/>
        <dbReference type="Rhea" id="RHEA-COMP:11060"/>
        <dbReference type="Rhea" id="RHEA-COMP:11605"/>
        <dbReference type="ChEBI" id="CHEBI:15378"/>
        <dbReference type="ChEBI" id="CHEBI:30013"/>
        <dbReference type="ChEBI" id="CHEBI:30616"/>
        <dbReference type="ChEBI" id="CHEBI:61977"/>
        <dbReference type="ChEBI" id="CHEBI:456216"/>
        <dbReference type="EC" id="2.7.11.1"/>
    </reaction>
</comment>
<evidence type="ECO:0000256" key="1">
    <source>
        <dbReference type="ARBA" id="ARBA00012513"/>
    </source>
</evidence>
<evidence type="ECO:0000256" key="10">
    <source>
        <dbReference type="SAM" id="Phobius"/>
    </source>
</evidence>
<dbReference type="FunFam" id="3.30.200.20:FF:000035">
    <property type="entry name" value="Serine/threonine protein kinase Stk1"/>
    <property type="match status" value="1"/>
</dbReference>
<dbReference type="InterPro" id="IPR008271">
    <property type="entry name" value="Ser/Thr_kinase_AS"/>
</dbReference>
<keyword evidence="4" id="KW-0547">Nucleotide-binding</keyword>
<feature type="region of interest" description="Disordered" evidence="9">
    <location>
        <begin position="469"/>
        <end position="490"/>
    </location>
</feature>
<evidence type="ECO:0000313" key="13">
    <source>
        <dbReference type="Proteomes" id="UP000070612"/>
    </source>
</evidence>
<dbReference type="Proteomes" id="UP000070612">
    <property type="component" value="Unassembled WGS sequence"/>
</dbReference>
<dbReference type="PROSITE" id="PS00108">
    <property type="entry name" value="PROTEIN_KINASE_ST"/>
    <property type="match status" value="1"/>
</dbReference>
<keyword evidence="6" id="KW-0067">ATP-binding</keyword>
<feature type="compositionally biased region" description="Pro residues" evidence="9">
    <location>
        <begin position="476"/>
        <end position="486"/>
    </location>
</feature>
<comment type="catalytic activity">
    <reaction evidence="8">
        <text>L-seryl-[protein] + ATP = O-phospho-L-seryl-[protein] + ADP + H(+)</text>
        <dbReference type="Rhea" id="RHEA:17989"/>
        <dbReference type="Rhea" id="RHEA-COMP:9863"/>
        <dbReference type="Rhea" id="RHEA-COMP:11604"/>
        <dbReference type="ChEBI" id="CHEBI:15378"/>
        <dbReference type="ChEBI" id="CHEBI:29999"/>
        <dbReference type="ChEBI" id="CHEBI:30616"/>
        <dbReference type="ChEBI" id="CHEBI:83421"/>
        <dbReference type="ChEBI" id="CHEBI:456216"/>
        <dbReference type="EC" id="2.7.11.1"/>
    </reaction>
</comment>
<evidence type="ECO:0000256" key="4">
    <source>
        <dbReference type="ARBA" id="ARBA00022741"/>
    </source>
</evidence>
<dbReference type="InterPro" id="IPR011009">
    <property type="entry name" value="Kinase-like_dom_sf"/>
</dbReference>
<dbReference type="PANTHER" id="PTHR43289">
    <property type="entry name" value="MITOGEN-ACTIVATED PROTEIN KINASE KINASE KINASE 20-RELATED"/>
    <property type="match status" value="1"/>
</dbReference>
<dbReference type="Gene3D" id="1.10.510.10">
    <property type="entry name" value="Transferase(Phosphotransferase) domain 1"/>
    <property type="match status" value="1"/>
</dbReference>
<dbReference type="GO" id="GO:0080090">
    <property type="term" value="P:regulation of primary metabolic process"/>
    <property type="evidence" value="ECO:0007669"/>
    <property type="project" value="UniProtKB-ARBA"/>
</dbReference>
<dbReference type="SMART" id="SM00220">
    <property type="entry name" value="S_TKc"/>
    <property type="match status" value="1"/>
</dbReference>
<organism evidence="12 13">
    <name type="scientific">Mycolicibacterium wolinskyi</name>
    <dbReference type="NCBI Taxonomy" id="59750"/>
    <lineage>
        <taxon>Bacteria</taxon>
        <taxon>Bacillati</taxon>
        <taxon>Actinomycetota</taxon>
        <taxon>Actinomycetes</taxon>
        <taxon>Mycobacteriales</taxon>
        <taxon>Mycobacteriaceae</taxon>
        <taxon>Mycolicibacterium</taxon>
    </lineage>
</organism>
<dbReference type="RefSeq" id="WP_067856060.1">
    <property type="nucleotide sequence ID" value="NZ_LGTW01000024.1"/>
</dbReference>
<dbReference type="InterPro" id="IPR000719">
    <property type="entry name" value="Prot_kinase_dom"/>
</dbReference>
<dbReference type="PROSITE" id="PS50011">
    <property type="entry name" value="PROTEIN_KINASE_DOM"/>
    <property type="match status" value="1"/>
</dbReference>
<keyword evidence="10" id="KW-0472">Membrane</keyword>
<evidence type="ECO:0000259" key="11">
    <source>
        <dbReference type="PROSITE" id="PS50011"/>
    </source>
</evidence>
<evidence type="ECO:0000256" key="9">
    <source>
        <dbReference type="SAM" id="MobiDB-lite"/>
    </source>
</evidence>
<proteinExistence type="predicted"/>
<dbReference type="EC" id="2.7.11.1" evidence="1"/>
<dbReference type="PANTHER" id="PTHR43289:SF6">
    <property type="entry name" value="SERINE_THREONINE-PROTEIN KINASE NEKL-3"/>
    <property type="match status" value="1"/>
</dbReference>
<dbReference type="PATRIC" id="fig|59750.3.peg.3540"/>
<comment type="caution">
    <text evidence="12">The sequence shown here is derived from an EMBL/GenBank/DDBJ whole genome shotgun (WGS) entry which is preliminary data.</text>
</comment>
<protein>
    <recommendedName>
        <fullName evidence="1">non-specific serine/threonine protein kinase</fullName>
        <ecNumber evidence="1">2.7.11.1</ecNumber>
    </recommendedName>
</protein>
<feature type="transmembrane region" description="Helical" evidence="10">
    <location>
        <begin position="325"/>
        <end position="347"/>
    </location>
</feature>
<keyword evidence="2" id="KW-0723">Serine/threonine-protein kinase</keyword>
<gene>
    <name evidence="12" type="ORF">AFM11_28330</name>
</gene>
<evidence type="ECO:0000256" key="7">
    <source>
        <dbReference type="ARBA" id="ARBA00047899"/>
    </source>
</evidence>
<dbReference type="CDD" id="cd14014">
    <property type="entry name" value="STKc_PknB_like"/>
    <property type="match status" value="1"/>
</dbReference>
<keyword evidence="13" id="KW-1185">Reference proteome</keyword>
<feature type="domain" description="Protein kinase" evidence="11">
    <location>
        <begin position="12"/>
        <end position="284"/>
    </location>
</feature>
<keyword evidence="10" id="KW-1133">Transmembrane helix</keyword>
<sequence length="623" mass="67139">MPLSNGTKIAGYTIERMLGSGGMGEVYLAQHPRLPRHDALKVLRTGISADSDYVERFNREADLAAKLWHQHIVGIHDRGKHRGRLWISMDFVDGTDVSRLMRDEYPDGMPLEVALEIVKAVASALDYAHGRGLLHRDVKPANILVSDGDDGERRILLGDFGVARELADNAEGGLTATNMTVGTAAYAAPEQLMGLVLDGRADQYSLAATTYHLLTGSPLFPNSNPAVVIGQHLNAVPPALSDIRPELGPLDPVLARALAKEPDDRFATCMDFARDLEQQQTPTAAAVPVTQNTEETMLRPVAVHAAELASESSALPAKVSRRGRFGLAAAIAAVLITAAVVTAFVLLPSDESPPADPFTLAGTLQLPNPLAKTTGLPSGFMCAGTRDYGDIAPNAPITVEDEAGKLLAKGTIQSSSKDGAGCYLKFRVDDVPSGARFYRVHVGQHPEMSYTESEAKAGVEFLIGATDAEPTATSAPPAPKPPPPPSTRTVTVTPEVDEVSLQRLESLASSDRPYVTSLLADRWVPQISSKRVGMEIDGVTWDSARILDQHMRMRATYPYVRLLRSGDWSTYDGPGFWVTVVGLHSDNPYEVLTRCTQNGFDRDNCAAKMVSTWRPVAGSTKYN</sequence>
<accession>A0A132PEW4</accession>
<evidence type="ECO:0000256" key="5">
    <source>
        <dbReference type="ARBA" id="ARBA00022777"/>
    </source>
</evidence>
<keyword evidence="3" id="KW-0808">Transferase</keyword>
<dbReference type="SUPFAM" id="SSF56112">
    <property type="entry name" value="Protein kinase-like (PK-like)"/>
    <property type="match status" value="1"/>
</dbReference>
<dbReference type="Pfam" id="PF00069">
    <property type="entry name" value="Pkinase"/>
    <property type="match status" value="1"/>
</dbReference>
<dbReference type="GO" id="GO:0005524">
    <property type="term" value="F:ATP binding"/>
    <property type="evidence" value="ECO:0007669"/>
    <property type="project" value="UniProtKB-KW"/>
</dbReference>
<dbReference type="GO" id="GO:0004674">
    <property type="term" value="F:protein serine/threonine kinase activity"/>
    <property type="evidence" value="ECO:0007669"/>
    <property type="project" value="UniProtKB-KW"/>
</dbReference>
<evidence type="ECO:0000313" key="12">
    <source>
        <dbReference type="EMBL" id="KWX20757.1"/>
    </source>
</evidence>
<evidence type="ECO:0000256" key="2">
    <source>
        <dbReference type="ARBA" id="ARBA00022527"/>
    </source>
</evidence>
<name>A0A132PEW4_9MYCO</name>
<dbReference type="EMBL" id="LGTW01000024">
    <property type="protein sequence ID" value="KWX20757.1"/>
    <property type="molecule type" value="Genomic_DNA"/>
</dbReference>
<dbReference type="Gene3D" id="3.30.200.20">
    <property type="entry name" value="Phosphorylase Kinase, domain 1"/>
    <property type="match status" value="1"/>
</dbReference>
<dbReference type="AlphaFoldDB" id="A0A132PEW4"/>